<dbReference type="PANTHER" id="PTHR43833">
    <property type="entry name" value="POTASSIUM CHANNEL PROTEIN 2-RELATED-RELATED"/>
    <property type="match status" value="1"/>
</dbReference>
<dbReference type="InterPro" id="IPR003148">
    <property type="entry name" value="RCK_N"/>
</dbReference>
<organism evidence="3 4">
    <name type="scientific">Halorubrum aquaticum</name>
    <dbReference type="NCBI Taxonomy" id="387340"/>
    <lineage>
        <taxon>Archaea</taxon>
        <taxon>Methanobacteriati</taxon>
        <taxon>Methanobacteriota</taxon>
        <taxon>Stenosarchaea group</taxon>
        <taxon>Halobacteria</taxon>
        <taxon>Halobacteriales</taxon>
        <taxon>Haloferacaceae</taxon>
        <taxon>Halorubrum</taxon>
    </lineage>
</organism>
<evidence type="ECO:0000313" key="3">
    <source>
        <dbReference type="EMBL" id="SFH34129.1"/>
    </source>
</evidence>
<dbReference type="Proteomes" id="UP000323537">
    <property type="component" value="Unassembled WGS sequence"/>
</dbReference>
<dbReference type="Pfam" id="PF02080">
    <property type="entry name" value="TrkA_C"/>
    <property type="match status" value="2"/>
</dbReference>
<dbReference type="SUPFAM" id="SSF51735">
    <property type="entry name" value="NAD(P)-binding Rossmann-fold domains"/>
    <property type="match status" value="2"/>
</dbReference>
<dbReference type="RefSeq" id="WP_149783120.1">
    <property type="nucleotide sequence ID" value="NZ_BAAADP010000001.1"/>
</dbReference>
<dbReference type="PROSITE" id="PS51201">
    <property type="entry name" value="RCK_N"/>
    <property type="match status" value="2"/>
</dbReference>
<dbReference type="AlphaFoldDB" id="A0A1I2Z9A9"/>
<feature type="domain" description="RCK N-terminal" evidence="1">
    <location>
        <begin position="111"/>
        <end position="226"/>
    </location>
</feature>
<dbReference type="InterPro" id="IPR006037">
    <property type="entry name" value="RCK_C"/>
</dbReference>
<protein>
    <submittedName>
        <fullName evidence="3">Trk K+ transport system, NAD-binding component</fullName>
    </submittedName>
</protein>
<dbReference type="OrthoDB" id="43518at2157"/>
<evidence type="ECO:0000313" key="4">
    <source>
        <dbReference type="Proteomes" id="UP000323537"/>
    </source>
</evidence>
<dbReference type="PROSITE" id="PS51202">
    <property type="entry name" value="RCK_C"/>
    <property type="match status" value="2"/>
</dbReference>
<dbReference type="PANTHER" id="PTHR43833:SF9">
    <property type="entry name" value="POTASSIUM CHANNEL PROTEIN YUGO-RELATED"/>
    <property type="match status" value="1"/>
</dbReference>
<keyword evidence="4" id="KW-1185">Reference proteome</keyword>
<dbReference type="Gene3D" id="3.40.50.720">
    <property type="entry name" value="NAD(P)-binding Rossmann-like Domain"/>
    <property type="match status" value="2"/>
</dbReference>
<feature type="domain" description="RCK C-terminal" evidence="2">
    <location>
        <begin position="248"/>
        <end position="332"/>
    </location>
</feature>
<dbReference type="Pfam" id="PF02254">
    <property type="entry name" value="TrkA_N"/>
    <property type="match status" value="2"/>
</dbReference>
<name>A0A1I2Z9A9_9EURY</name>
<sequence>MNGWQRRVVGYFFMLFLALVGTAVAYRWGMATYEGRPQTFLDSLQFTVEMFTTTGFGGDAPWDSPQMQAFIVVTDLLGMALLVGALPVVATPLLEAAFTETAPTTLENGVSGHVVICSYTTRAEVLIEELEAHDVPYVVVESDRERADELYGDGHRVIRADPESAEGLTAARLTEARALVADVSDRVDASIVLAAKELAEDVSVVSVVDDPELERYHRLAGADHVLSPRPLLGRGLAAKVTTALRTELDEAVAIGEDLRLAEVSVRHGGELAGSTLADSGIRERAGVNVVGAWFQGEFDASPSPDATLTRGTVLLVSGRSDQLQRLVEMTQSSVRRFAAGRTVIAGYGQVGRAVAAELDDAGIPYTVVDADAREGVDVVGDVTEPETISEARVANADTVVIALPDDTTTEFATLVIRDTAPDTEIVARVDEESNVSKTYRAGADYVLSLATVTGRMSASRLLEGRDVLSIEQQVEVIRLEAPRLVGRTLFEADVRGETGCTVMAIERGEEVITEMGPETTVERGDELVVVGTDDGIRAFERAFV</sequence>
<evidence type="ECO:0000259" key="2">
    <source>
        <dbReference type="PROSITE" id="PS51202"/>
    </source>
</evidence>
<feature type="domain" description="RCK C-terminal" evidence="2">
    <location>
        <begin position="456"/>
        <end position="544"/>
    </location>
</feature>
<dbReference type="Gene3D" id="3.30.70.1450">
    <property type="entry name" value="Regulator of K+ conductance, C-terminal domain"/>
    <property type="match status" value="2"/>
</dbReference>
<accession>A0A1I2Z9A9</accession>
<dbReference type="GO" id="GO:0008324">
    <property type="term" value="F:monoatomic cation transmembrane transporter activity"/>
    <property type="evidence" value="ECO:0007669"/>
    <property type="project" value="InterPro"/>
</dbReference>
<feature type="domain" description="RCK N-terminal" evidence="1">
    <location>
        <begin position="339"/>
        <end position="447"/>
    </location>
</feature>
<dbReference type="InterPro" id="IPR036721">
    <property type="entry name" value="RCK_C_sf"/>
</dbReference>
<gene>
    <name evidence="3" type="ORF">SAMN04488066_101340</name>
</gene>
<dbReference type="InterPro" id="IPR036291">
    <property type="entry name" value="NAD(P)-bd_dom_sf"/>
</dbReference>
<reference evidence="3 4" key="1">
    <citation type="submission" date="2016-10" db="EMBL/GenBank/DDBJ databases">
        <authorList>
            <person name="Varghese N."/>
            <person name="Submissions S."/>
        </authorList>
    </citation>
    <scope>NUCLEOTIDE SEQUENCE [LARGE SCALE GENOMIC DNA]</scope>
    <source>
        <strain evidence="3 4">CGMCC 1.6377</strain>
    </source>
</reference>
<dbReference type="Gene3D" id="1.10.287.70">
    <property type="match status" value="1"/>
</dbReference>
<dbReference type="SUPFAM" id="SSF116726">
    <property type="entry name" value="TrkA C-terminal domain-like"/>
    <property type="match status" value="2"/>
</dbReference>
<dbReference type="GO" id="GO:0006813">
    <property type="term" value="P:potassium ion transport"/>
    <property type="evidence" value="ECO:0007669"/>
    <property type="project" value="InterPro"/>
</dbReference>
<dbReference type="SUPFAM" id="SSF81324">
    <property type="entry name" value="Voltage-gated potassium channels"/>
    <property type="match status" value="1"/>
</dbReference>
<proteinExistence type="predicted"/>
<dbReference type="EMBL" id="FOPZ01000001">
    <property type="protein sequence ID" value="SFH34129.1"/>
    <property type="molecule type" value="Genomic_DNA"/>
</dbReference>
<dbReference type="InterPro" id="IPR050721">
    <property type="entry name" value="Trk_Ktr_HKT_K-transport"/>
</dbReference>
<evidence type="ECO:0000259" key="1">
    <source>
        <dbReference type="PROSITE" id="PS51201"/>
    </source>
</evidence>